<accession>A0A6M0H5Q5</accession>
<dbReference type="GO" id="GO:0046654">
    <property type="term" value="P:tetrahydrofolate biosynthetic process"/>
    <property type="evidence" value="ECO:0007669"/>
    <property type="project" value="UniProtKB-UniRule"/>
</dbReference>
<protein>
    <recommendedName>
        <fullName evidence="9">Bifunctional folate synthesis protein</fullName>
    </recommendedName>
    <domain>
        <recommendedName>
            <fullName evidence="9">Dihydroneopterin aldolase</fullName>
            <shortName evidence="9">DHNA</shortName>
            <ecNumber evidence="9">4.1.2.25</ecNumber>
        </recommendedName>
        <alternativeName>
            <fullName evidence="9">7,8-dihydroneopterin aldolase</fullName>
        </alternativeName>
    </domain>
    <domain>
        <recommendedName>
            <fullName evidence="9">2-amino-4-hydroxy-6-hydroxymethyldihydropteridine pyrophosphokinase</fullName>
            <ecNumber evidence="9">2.7.6.3</ecNumber>
        </recommendedName>
        <alternativeName>
            <fullName evidence="9">6-hydroxymethyl-7,8-dihydropterin pyrophosphokinase</fullName>
            <shortName evidence="9">PPPK</shortName>
        </alternativeName>
        <alternativeName>
            <fullName evidence="9">7,8-dihydro-6-hydroxymethylpterin pyrophosphokinase</fullName>
            <shortName evidence="9">HPPK</shortName>
        </alternativeName>
    </domain>
</protein>
<dbReference type="InterPro" id="IPR000550">
    <property type="entry name" value="Hppk"/>
</dbReference>
<evidence type="ECO:0000313" key="11">
    <source>
        <dbReference type="EMBL" id="NEU04932.1"/>
    </source>
</evidence>
<name>A0A6M0H5Q5_9CLOT</name>
<dbReference type="CDD" id="cd00534">
    <property type="entry name" value="DHNA_DHNTPE"/>
    <property type="match status" value="1"/>
</dbReference>
<dbReference type="Pfam" id="PF01288">
    <property type="entry name" value="HPPK"/>
    <property type="match status" value="1"/>
</dbReference>
<dbReference type="AlphaFoldDB" id="A0A6M0H5Q5"/>
<keyword evidence="5" id="KW-0547">Nucleotide-binding</keyword>
<evidence type="ECO:0000256" key="8">
    <source>
        <dbReference type="ARBA" id="ARBA00022909"/>
    </source>
</evidence>
<evidence type="ECO:0000259" key="10">
    <source>
        <dbReference type="PROSITE" id="PS00794"/>
    </source>
</evidence>
<dbReference type="GO" id="GO:0003848">
    <property type="term" value="F:2-amino-4-hydroxy-6-hydroxymethyldihydropteridine diphosphokinase activity"/>
    <property type="evidence" value="ECO:0007669"/>
    <property type="project" value="UniProtKB-EC"/>
</dbReference>
<comment type="similarity">
    <text evidence="9">Belongs to the DHNA family.</text>
</comment>
<dbReference type="NCBIfam" id="TIGR00526">
    <property type="entry name" value="folB_dom"/>
    <property type="match status" value="1"/>
</dbReference>
<reference evidence="11 12" key="1">
    <citation type="submission" date="2020-02" db="EMBL/GenBank/DDBJ databases">
        <title>Genome assembly of a novel Clostridium senegalense strain.</title>
        <authorList>
            <person name="Gupta T.B."/>
            <person name="Jauregui R."/>
            <person name="Maclean P."/>
            <person name="Nawarathana A."/>
            <person name="Brightwell G."/>
        </authorList>
    </citation>
    <scope>NUCLEOTIDE SEQUENCE [LARGE SCALE GENOMIC DNA]</scope>
    <source>
        <strain evidence="11 12">AGRFS4</strain>
    </source>
</reference>
<dbReference type="Gene3D" id="3.30.70.560">
    <property type="entry name" value="7,8-Dihydro-6-hydroxymethylpterin-pyrophosphokinase HPPK"/>
    <property type="match status" value="1"/>
</dbReference>
<keyword evidence="6 11" id="KW-0418">Kinase</keyword>
<dbReference type="Proteomes" id="UP000481872">
    <property type="component" value="Unassembled WGS sequence"/>
</dbReference>
<dbReference type="PANTHER" id="PTHR43071:SF1">
    <property type="entry name" value="2-AMINO-4-HYDROXY-6-HYDROXYMETHYLDIHYDROPTERIDINE PYROPHOSPHOKINASE"/>
    <property type="match status" value="1"/>
</dbReference>
<sequence length="272" mass="32178">MDKIFIKDLEIFANHGYFQEEKNLGQKFVLTMEVELDLSKASSEDNLEDTVHYGILCDEIEKEFTKTSYDLIETACEELINSIMLKYNTINKISLELKKPWAPVKKHLDYVSIKMERSWHEAIIAVGANIGDKKKNIMDAFEIIDNSKHTKIVEIANFYETEPFGYEDQDMFLNTAIKIKTMLRPKRLMEYLLEVEKDLKRERIIRWGPRTLDLDIIFYEDLISYEKDIILPHPRMEERLFVLDPLCDIVPYKVHPILNKRVIDIKKELENK</sequence>
<proteinExistence type="inferred from homology"/>
<evidence type="ECO:0000256" key="4">
    <source>
        <dbReference type="ARBA" id="ARBA00022679"/>
    </source>
</evidence>
<dbReference type="Pfam" id="PF02152">
    <property type="entry name" value="FolB"/>
    <property type="match status" value="1"/>
</dbReference>
<evidence type="ECO:0000256" key="3">
    <source>
        <dbReference type="ARBA" id="ARBA00009640"/>
    </source>
</evidence>
<evidence type="ECO:0000256" key="5">
    <source>
        <dbReference type="ARBA" id="ARBA00022741"/>
    </source>
</evidence>
<dbReference type="EC" id="2.7.6.3" evidence="9"/>
<keyword evidence="9" id="KW-0456">Lyase</keyword>
<gene>
    <name evidence="11" type="primary">folK</name>
    <name evidence="11" type="ORF">G3M99_08710</name>
</gene>
<dbReference type="Gene3D" id="3.30.1130.10">
    <property type="match status" value="1"/>
</dbReference>
<comment type="caution">
    <text evidence="11">The sequence shown here is derived from an EMBL/GenBank/DDBJ whole genome shotgun (WGS) entry which is preliminary data.</text>
</comment>
<feature type="domain" description="7,8-dihydro-6-hydroxymethylpterin-pyrophosphokinase" evidence="10">
    <location>
        <begin position="206"/>
        <end position="217"/>
    </location>
</feature>
<dbReference type="RefSeq" id="WP_199869876.1">
    <property type="nucleotide sequence ID" value="NZ_JAAGPU010000014.1"/>
</dbReference>
<evidence type="ECO:0000256" key="1">
    <source>
        <dbReference type="ARBA" id="ARBA00000198"/>
    </source>
</evidence>
<dbReference type="CDD" id="cd00483">
    <property type="entry name" value="HPPK"/>
    <property type="match status" value="1"/>
</dbReference>
<comment type="pathway">
    <text evidence="9">Cofactor biosynthesis; tetrahydrofolate biosynthesis; 2-amino-4-hydroxy-6-hydroxymethyl-7,8-dihydropteridine diphosphate from 7,8-dihydroneopterin triphosphate: step 3/4.</text>
</comment>
<dbReference type="SUPFAM" id="SSF55620">
    <property type="entry name" value="Tetrahydrobiopterin biosynthesis enzymes-like"/>
    <property type="match status" value="1"/>
</dbReference>
<evidence type="ECO:0000256" key="7">
    <source>
        <dbReference type="ARBA" id="ARBA00022840"/>
    </source>
</evidence>
<keyword evidence="4 11" id="KW-0808">Transferase</keyword>
<dbReference type="GO" id="GO:0004150">
    <property type="term" value="F:dihydroneopterin aldolase activity"/>
    <property type="evidence" value="ECO:0007669"/>
    <property type="project" value="UniProtKB-UniRule"/>
</dbReference>
<keyword evidence="12" id="KW-1185">Reference proteome</keyword>
<comment type="catalytic activity">
    <reaction evidence="1">
        <text>6-hydroxymethyl-7,8-dihydropterin + ATP = (7,8-dihydropterin-6-yl)methyl diphosphate + AMP + H(+)</text>
        <dbReference type="Rhea" id="RHEA:11412"/>
        <dbReference type="ChEBI" id="CHEBI:15378"/>
        <dbReference type="ChEBI" id="CHEBI:30616"/>
        <dbReference type="ChEBI" id="CHEBI:44841"/>
        <dbReference type="ChEBI" id="CHEBI:72950"/>
        <dbReference type="ChEBI" id="CHEBI:456215"/>
        <dbReference type="EC" id="2.7.6.3"/>
    </reaction>
</comment>
<dbReference type="SUPFAM" id="SSF55083">
    <property type="entry name" value="6-hydroxymethyl-7,8-dihydropterin pyrophosphokinase, HPPK"/>
    <property type="match status" value="1"/>
</dbReference>
<dbReference type="InterPro" id="IPR035907">
    <property type="entry name" value="Hppk_sf"/>
</dbReference>
<organism evidence="11 12">
    <name type="scientific">Clostridium senegalense</name>
    <dbReference type="NCBI Taxonomy" id="1465809"/>
    <lineage>
        <taxon>Bacteria</taxon>
        <taxon>Bacillati</taxon>
        <taxon>Bacillota</taxon>
        <taxon>Clostridia</taxon>
        <taxon>Eubacteriales</taxon>
        <taxon>Clostridiaceae</taxon>
        <taxon>Clostridium</taxon>
    </lineage>
</organism>
<dbReference type="InterPro" id="IPR006157">
    <property type="entry name" value="FolB_dom"/>
</dbReference>
<dbReference type="NCBIfam" id="TIGR01498">
    <property type="entry name" value="folK"/>
    <property type="match status" value="1"/>
</dbReference>
<evidence type="ECO:0000256" key="6">
    <source>
        <dbReference type="ARBA" id="ARBA00022777"/>
    </source>
</evidence>
<dbReference type="EMBL" id="JAAGPU010000014">
    <property type="protein sequence ID" value="NEU04932.1"/>
    <property type="molecule type" value="Genomic_DNA"/>
</dbReference>
<comment type="function">
    <text evidence="9">Catalyzes the conversion of 7,8-dihydroneopterin to 6-hydroxymethyl-7,8-dihydropterin.</text>
</comment>
<dbReference type="PROSITE" id="PS00794">
    <property type="entry name" value="HPPK"/>
    <property type="match status" value="1"/>
</dbReference>
<dbReference type="InterPro" id="IPR043133">
    <property type="entry name" value="GTP-CH-I_C/QueF"/>
</dbReference>
<dbReference type="GO" id="GO:0016301">
    <property type="term" value="F:kinase activity"/>
    <property type="evidence" value="ECO:0007669"/>
    <property type="project" value="UniProtKB-KW"/>
</dbReference>
<comment type="pathway">
    <text evidence="2">Cofactor biosynthesis; tetrahydrofolate biosynthesis; 2-amino-4-hydroxy-6-hydroxymethyl-7,8-dihydropteridine diphosphate from 7,8-dihydroneopterin triphosphate: step 4/4.</text>
</comment>
<comment type="catalytic activity">
    <reaction evidence="9">
        <text>7,8-dihydroneopterin = 6-hydroxymethyl-7,8-dihydropterin + glycolaldehyde</text>
        <dbReference type="Rhea" id="RHEA:10540"/>
        <dbReference type="ChEBI" id="CHEBI:17001"/>
        <dbReference type="ChEBI" id="CHEBI:17071"/>
        <dbReference type="ChEBI" id="CHEBI:44841"/>
        <dbReference type="EC" id="4.1.2.25"/>
    </reaction>
</comment>
<dbReference type="EC" id="4.1.2.25" evidence="9"/>
<dbReference type="UniPathway" id="UPA00077">
    <property type="reaction ID" value="UER00154"/>
</dbReference>
<dbReference type="SMART" id="SM00905">
    <property type="entry name" value="FolB"/>
    <property type="match status" value="1"/>
</dbReference>
<dbReference type="InterPro" id="IPR006156">
    <property type="entry name" value="Dihydroneopterin_aldolase"/>
</dbReference>
<evidence type="ECO:0000313" key="12">
    <source>
        <dbReference type="Proteomes" id="UP000481872"/>
    </source>
</evidence>
<evidence type="ECO:0000256" key="2">
    <source>
        <dbReference type="ARBA" id="ARBA00005051"/>
    </source>
</evidence>
<comment type="similarity">
    <text evidence="3">In the N-terminal section; belongs to the DHNA family.</text>
</comment>
<dbReference type="GO" id="GO:0046656">
    <property type="term" value="P:folic acid biosynthetic process"/>
    <property type="evidence" value="ECO:0007669"/>
    <property type="project" value="UniProtKB-UniRule"/>
</dbReference>
<keyword evidence="7" id="KW-0067">ATP-binding</keyword>
<keyword evidence="8 9" id="KW-0289">Folate biosynthesis</keyword>
<evidence type="ECO:0000256" key="9">
    <source>
        <dbReference type="RuleBase" id="RU362079"/>
    </source>
</evidence>
<dbReference type="NCBIfam" id="TIGR00525">
    <property type="entry name" value="folB"/>
    <property type="match status" value="1"/>
</dbReference>
<dbReference type="PANTHER" id="PTHR43071">
    <property type="entry name" value="2-AMINO-4-HYDROXY-6-HYDROXYMETHYLDIHYDROPTERIDINE PYROPHOSPHOKINASE"/>
    <property type="match status" value="1"/>
</dbReference>
<dbReference type="GO" id="GO:0005524">
    <property type="term" value="F:ATP binding"/>
    <property type="evidence" value="ECO:0007669"/>
    <property type="project" value="UniProtKB-KW"/>
</dbReference>